<evidence type="ECO:0000313" key="3">
    <source>
        <dbReference type="Proteomes" id="UP001465976"/>
    </source>
</evidence>
<evidence type="ECO:0000313" key="2">
    <source>
        <dbReference type="EMBL" id="KAL0577845.1"/>
    </source>
</evidence>
<organism evidence="2 3">
    <name type="scientific">Marasmius crinis-equi</name>
    <dbReference type="NCBI Taxonomy" id="585013"/>
    <lineage>
        <taxon>Eukaryota</taxon>
        <taxon>Fungi</taxon>
        <taxon>Dikarya</taxon>
        <taxon>Basidiomycota</taxon>
        <taxon>Agaricomycotina</taxon>
        <taxon>Agaricomycetes</taxon>
        <taxon>Agaricomycetidae</taxon>
        <taxon>Agaricales</taxon>
        <taxon>Marasmiineae</taxon>
        <taxon>Marasmiaceae</taxon>
        <taxon>Marasmius</taxon>
    </lineage>
</organism>
<gene>
    <name evidence="2" type="ORF">V5O48_004143</name>
</gene>
<protein>
    <recommendedName>
        <fullName evidence="4">SWIM-type domain-containing protein</fullName>
    </recommendedName>
</protein>
<proteinExistence type="predicted"/>
<feature type="region of interest" description="Disordered" evidence="1">
    <location>
        <begin position="1"/>
        <end position="22"/>
    </location>
</feature>
<feature type="compositionally biased region" description="Basic and acidic residues" evidence="1">
    <location>
        <begin position="90"/>
        <end position="99"/>
    </location>
</feature>
<name>A0ABR3FQY5_9AGAR</name>
<sequence>MPKQSSPISGYNTDAEGDSNTDFSELSFISTYKSTGVPTPEGNLDNFVPSQIIGKSSVLTLCPTPSRSGSGIDRSVGDIAMTNTNYSRSRGGDSDRDQQPEITATHTSLGGAHVRNNHEIEPLRPLTLVSDLTTDEQTQIFKSFRDYHNLNRKDGDPTLAETSWGKQYAVTGASLNFLKLTSPKRASCTKCWHTGSECSHFVTFKTDRVARSHNVTVDVLRDILAESSLESPSEPIIQRNTSNGKGFKERALLKSRGRPRSRKANNSNATSPSAVIEGSSSFGNLSRPTLFIVGSLEEIVEHLQGRTSTILDQDLHSRFGASIQSDHHRYHDFTQPPTSGAQRKHVFEPLIENDRNDFEAWNPTSGSIHDIRTNAAHNTWTHITRAREHLHHNNYAGVQLCLDMALEHCEKLNGSIRPNN</sequence>
<feature type="region of interest" description="Disordered" evidence="1">
    <location>
        <begin position="234"/>
        <end position="279"/>
    </location>
</feature>
<reference evidence="2 3" key="1">
    <citation type="submission" date="2024-02" db="EMBL/GenBank/DDBJ databases">
        <title>A draft genome for the cacao thread blight pathogen Marasmius crinis-equi.</title>
        <authorList>
            <person name="Cohen S.P."/>
            <person name="Baruah I.K."/>
            <person name="Amoako-Attah I."/>
            <person name="Bukari Y."/>
            <person name="Meinhardt L.W."/>
            <person name="Bailey B.A."/>
        </authorList>
    </citation>
    <scope>NUCLEOTIDE SEQUENCE [LARGE SCALE GENOMIC DNA]</scope>
    <source>
        <strain evidence="2 3">GH-76</strain>
    </source>
</reference>
<keyword evidence="3" id="KW-1185">Reference proteome</keyword>
<accession>A0ABR3FQY5</accession>
<evidence type="ECO:0008006" key="4">
    <source>
        <dbReference type="Google" id="ProtNLM"/>
    </source>
</evidence>
<evidence type="ECO:0000256" key="1">
    <source>
        <dbReference type="SAM" id="MobiDB-lite"/>
    </source>
</evidence>
<feature type="compositionally biased region" description="Polar residues" evidence="1">
    <location>
        <begin position="264"/>
        <end position="279"/>
    </location>
</feature>
<dbReference type="Proteomes" id="UP001465976">
    <property type="component" value="Unassembled WGS sequence"/>
</dbReference>
<dbReference type="EMBL" id="JBAHYK010000134">
    <property type="protein sequence ID" value="KAL0577845.1"/>
    <property type="molecule type" value="Genomic_DNA"/>
</dbReference>
<feature type="compositionally biased region" description="Basic residues" evidence="1">
    <location>
        <begin position="253"/>
        <end position="263"/>
    </location>
</feature>
<feature type="region of interest" description="Disordered" evidence="1">
    <location>
        <begin position="65"/>
        <end position="100"/>
    </location>
</feature>
<comment type="caution">
    <text evidence="2">The sequence shown here is derived from an EMBL/GenBank/DDBJ whole genome shotgun (WGS) entry which is preliminary data.</text>
</comment>